<protein>
    <submittedName>
        <fullName evidence="2">Uncharacterized protein</fullName>
    </submittedName>
</protein>
<gene>
    <name evidence="2" type="ORF">GCM10010124_28280</name>
</gene>
<feature type="compositionally biased region" description="Basic and acidic residues" evidence="1">
    <location>
        <begin position="30"/>
        <end position="44"/>
    </location>
</feature>
<sequence>MVSAQALVDQMWSYSQGLAGADSTELLAEARRADAAGRDPDGDRYVGPVEAPAASAEDDALLGQLFGPAAGAAA</sequence>
<evidence type="ECO:0000256" key="1">
    <source>
        <dbReference type="SAM" id="MobiDB-lite"/>
    </source>
</evidence>
<organism evidence="2 3">
    <name type="scientific">Pilimelia terevasa</name>
    <dbReference type="NCBI Taxonomy" id="53372"/>
    <lineage>
        <taxon>Bacteria</taxon>
        <taxon>Bacillati</taxon>
        <taxon>Actinomycetota</taxon>
        <taxon>Actinomycetes</taxon>
        <taxon>Micromonosporales</taxon>
        <taxon>Micromonosporaceae</taxon>
        <taxon>Pilimelia</taxon>
    </lineage>
</organism>
<keyword evidence="3" id="KW-1185">Reference proteome</keyword>
<evidence type="ECO:0000313" key="2">
    <source>
        <dbReference type="EMBL" id="GGK34024.1"/>
    </source>
</evidence>
<dbReference type="AlphaFoldDB" id="A0A8J3BRP4"/>
<evidence type="ECO:0000313" key="3">
    <source>
        <dbReference type="Proteomes" id="UP000662200"/>
    </source>
</evidence>
<comment type="caution">
    <text evidence="2">The sequence shown here is derived from an EMBL/GenBank/DDBJ whole genome shotgun (WGS) entry which is preliminary data.</text>
</comment>
<proteinExistence type="predicted"/>
<dbReference type="RefSeq" id="WP_189114782.1">
    <property type="nucleotide sequence ID" value="NZ_BMQC01000009.1"/>
</dbReference>
<reference evidence="2" key="1">
    <citation type="journal article" date="2014" name="Int. J. Syst. Evol. Microbiol.">
        <title>Complete genome sequence of Corynebacterium casei LMG S-19264T (=DSM 44701T), isolated from a smear-ripened cheese.</title>
        <authorList>
            <consortium name="US DOE Joint Genome Institute (JGI-PGF)"/>
            <person name="Walter F."/>
            <person name="Albersmeier A."/>
            <person name="Kalinowski J."/>
            <person name="Ruckert C."/>
        </authorList>
    </citation>
    <scope>NUCLEOTIDE SEQUENCE</scope>
    <source>
        <strain evidence="2">JCM 3091</strain>
    </source>
</reference>
<feature type="region of interest" description="Disordered" evidence="1">
    <location>
        <begin position="30"/>
        <end position="53"/>
    </location>
</feature>
<accession>A0A8J3BRP4</accession>
<dbReference type="EMBL" id="BMQC01000009">
    <property type="protein sequence ID" value="GGK34024.1"/>
    <property type="molecule type" value="Genomic_DNA"/>
</dbReference>
<dbReference type="Proteomes" id="UP000662200">
    <property type="component" value="Unassembled WGS sequence"/>
</dbReference>
<name>A0A8J3BRP4_9ACTN</name>
<reference evidence="2" key="2">
    <citation type="submission" date="2020-09" db="EMBL/GenBank/DDBJ databases">
        <authorList>
            <person name="Sun Q."/>
            <person name="Ohkuma M."/>
        </authorList>
    </citation>
    <scope>NUCLEOTIDE SEQUENCE</scope>
    <source>
        <strain evidence="2">JCM 3091</strain>
    </source>
</reference>